<keyword evidence="7" id="KW-0732">Signal</keyword>
<proteinExistence type="predicted"/>
<organism evidence="8 9">
    <name type="scientific">Calycina marina</name>
    <dbReference type="NCBI Taxonomy" id="1763456"/>
    <lineage>
        <taxon>Eukaryota</taxon>
        <taxon>Fungi</taxon>
        <taxon>Dikarya</taxon>
        <taxon>Ascomycota</taxon>
        <taxon>Pezizomycotina</taxon>
        <taxon>Leotiomycetes</taxon>
        <taxon>Helotiales</taxon>
        <taxon>Pezizellaceae</taxon>
        <taxon>Calycina</taxon>
    </lineage>
</organism>
<evidence type="ECO:0000256" key="1">
    <source>
        <dbReference type="ARBA" id="ARBA00004141"/>
    </source>
</evidence>
<dbReference type="GO" id="GO:0016020">
    <property type="term" value="C:membrane"/>
    <property type="evidence" value="ECO:0007669"/>
    <property type="project" value="UniProtKB-SubCell"/>
</dbReference>
<comment type="caution">
    <text evidence="8">The sequence shown here is derived from an EMBL/GenBank/DDBJ whole genome shotgun (WGS) entry which is preliminary data.</text>
</comment>
<evidence type="ECO:0000256" key="6">
    <source>
        <dbReference type="SAM" id="Phobius"/>
    </source>
</evidence>
<feature type="chain" id="PRO_5040105831" evidence="7">
    <location>
        <begin position="19"/>
        <end position="214"/>
    </location>
</feature>
<evidence type="ECO:0000256" key="7">
    <source>
        <dbReference type="SAM" id="SignalP"/>
    </source>
</evidence>
<dbReference type="EMBL" id="MU253875">
    <property type="protein sequence ID" value="KAG9244916.1"/>
    <property type="molecule type" value="Genomic_DNA"/>
</dbReference>
<keyword evidence="3 6" id="KW-0812">Transmembrane</keyword>
<dbReference type="Proteomes" id="UP000887226">
    <property type="component" value="Unassembled WGS sequence"/>
</dbReference>
<dbReference type="PANTHER" id="PTHR43791:SF103">
    <property type="entry name" value="MAJOR FACILITATOR SUPERFAMILY (MFS) PROFILE DOMAIN-CONTAINING PROTEIN-RELATED"/>
    <property type="match status" value="1"/>
</dbReference>
<keyword evidence="4 6" id="KW-1133">Transmembrane helix</keyword>
<dbReference type="PANTHER" id="PTHR43791">
    <property type="entry name" value="PERMEASE-RELATED"/>
    <property type="match status" value="1"/>
</dbReference>
<reference evidence="8" key="1">
    <citation type="journal article" date="2021" name="IMA Fungus">
        <title>Genomic characterization of three marine fungi, including Emericellopsis atlantica sp. nov. with signatures of a generalist lifestyle and marine biomass degradation.</title>
        <authorList>
            <person name="Hagestad O.C."/>
            <person name="Hou L."/>
            <person name="Andersen J.H."/>
            <person name="Hansen E.H."/>
            <person name="Altermark B."/>
            <person name="Li C."/>
            <person name="Kuhnert E."/>
            <person name="Cox R.J."/>
            <person name="Crous P.W."/>
            <person name="Spatafora J.W."/>
            <person name="Lail K."/>
            <person name="Amirebrahimi M."/>
            <person name="Lipzen A."/>
            <person name="Pangilinan J."/>
            <person name="Andreopoulos W."/>
            <person name="Hayes R.D."/>
            <person name="Ng V."/>
            <person name="Grigoriev I.V."/>
            <person name="Jackson S.A."/>
            <person name="Sutton T.D.S."/>
            <person name="Dobson A.D.W."/>
            <person name="Rama T."/>
        </authorList>
    </citation>
    <scope>NUCLEOTIDE SEQUENCE</scope>
    <source>
        <strain evidence="8">TRa3180A</strain>
    </source>
</reference>
<evidence type="ECO:0000256" key="2">
    <source>
        <dbReference type="ARBA" id="ARBA00022448"/>
    </source>
</evidence>
<gene>
    <name evidence="8" type="ORF">BJ878DRAFT_541812</name>
</gene>
<accession>A0A9P7Z420</accession>
<name>A0A9P7Z420_9HELO</name>
<feature type="signal peptide" evidence="7">
    <location>
        <begin position="1"/>
        <end position="18"/>
    </location>
</feature>
<dbReference type="AlphaFoldDB" id="A0A9P7Z420"/>
<dbReference type="GO" id="GO:0022857">
    <property type="term" value="F:transmembrane transporter activity"/>
    <property type="evidence" value="ECO:0007669"/>
    <property type="project" value="TreeGrafter"/>
</dbReference>
<evidence type="ECO:0000256" key="3">
    <source>
        <dbReference type="ARBA" id="ARBA00022692"/>
    </source>
</evidence>
<dbReference type="OrthoDB" id="6730379at2759"/>
<evidence type="ECO:0000256" key="5">
    <source>
        <dbReference type="ARBA" id="ARBA00023136"/>
    </source>
</evidence>
<protein>
    <submittedName>
        <fullName evidence="8">Uncharacterized protein</fullName>
    </submittedName>
</protein>
<evidence type="ECO:0000256" key="4">
    <source>
        <dbReference type="ARBA" id="ARBA00022989"/>
    </source>
</evidence>
<evidence type="ECO:0000313" key="9">
    <source>
        <dbReference type="Proteomes" id="UP000887226"/>
    </source>
</evidence>
<sequence>MSFDILVLFALPDAPAMAWFFNAGEKKAAVLSTARDQTGWTNGQMDKWPAINFSRAQSITDAGITNFSPLTISGCGFSQAKTVLMATPQAAVALVARTSLPHSTCGPSHDPPHAWQFPFRKDKPPTSIVLDNTTDRTASLCFYNVSWVLMLSLISSNTSSMTKKSFVSVSAAVFYAIGNTIGPQLFGKSQSPEYQLSIGAILCFFAIVAAIRIL</sequence>
<feature type="transmembrane region" description="Helical" evidence="6">
    <location>
        <begin position="194"/>
        <end position="213"/>
    </location>
</feature>
<keyword evidence="9" id="KW-1185">Reference proteome</keyword>
<keyword evidence="2" id="KW-0813">Transport</keyword>
<keyword evidence="5 6" id="KW-0472">Membrane</keyword>
<comment type="subcellular location">
    <subcellularLocation>
        <location evidence="1">Membrane</location>
        <topology evidence="1">Multi-pass membrane protein</topology>
    </subcellularLocation>
</comment>
<evidence type="ECO:0000313" key="8">
    <source>
        <dbReference type="EMBL" id="KAG9244916.1"/>
    </source>
</evidence>